<feature type="transmembrane region" description="Helical" evidence="6">
    <location>
        <begin position="121"/>
        <end position="140"/>
    </location>
</feature>
<evidence type="ECO:0000256" key="1">
    <source>
        <dbReference type="ARBA" id="ARBA00004651"/>
    </source>
</evidence>
<accession>A0ABW0EXI0</accession>
<evidence type="ECO:0000256" key="6">
    <source>
        <dbReference type="SAM" id="Phobius"/>
    </source>
</evidence>
<evidence type="ECO:0000256" key="5">
    <source>
        <dbReference type="ARBA" id="ARBA00023136"/>
    </source>
</evidence>
<feature type="transmembrane region" description="Helical" evidence="6">
    <location>
        <begin position="39"/>
        <end position="58"/>
    </location>
</feature>
<evidence type="ECO:0000256" key="2">
    <source>
        <dbReference type="ARBA" id="ARBA00022475"/>
    </source>
</evidence>
<keyword evidence="5 6" id="KW-0472">Membrane</keyword>
<feature type="transmembrane region" description="Helical" evidence="6">
    <location>
        <begin position="293"/>
        <end position="313"/>
    </location>
</feature>
<comment type="subcellular location">
    <subcellularLocation>
        <location evidence="1">Cell membrane</location>
        <topology evidence="1">Multi-pass membrane protein</topology>
    </subcellularLocation>
</comment>
<dbReference type="Proteomes" id="UP001596157">
    <property type="component" value="Unassembled WGS sequence"/>
</dbReference>
<reference evidence="8" key="1">
    <citation type="journal article" date="2019" name="Int. J. Syst. Evol. Microbiol.">
        <title>The Global Catalogue of Microorganisms (GCM) 10K type strain sequencing project: providing services to taxonomists for standard genome sequencing and annotation.</title>
        <authorList>
            <consortium name="The Broad Institute Genomics Platform"/>
            <consortium name="The Broad Institute Genome Sequencing Center for Infectious Disease"/>
            <person name="Wu L."/>
            <person name="Ma J."/>
        </authorList>
    </citation>
    <scope>NUCLEOTIDE SEQUENCE [LARGE SCALE GENOMIC DNA]</scope>
    <source>
        <strain evidence="8">CCUG 59778</strain>
    </source>
</reference>
<feature type="transmembrane region" description="Helical" evidence="6">
    <location>
        <begin position="173"/>
        <end position="194"/>
    </location>
</feature>
<name>A0ABW0EXI0_9PSEU</name>
<organism evidence="7 8">
    <name type="scientific">Actinokineospora guangxiensis</name>
    <dbReference type="NCBI Taxonomy" id="1490288"/>
    <lineage>
        <taxon>Bacteria</taxon>
        <taxon>Bacillati</taxon>
        <taxon>Actinomycetota</taxon>
        <taxon>Actinomycetes</taxon>
        <taxon>Pseudonocardiales</taxon>
        <taxon>Pseudonocardiaceae</taxon>
        <taxon>Actinokineospora</taxon>
    </lineage>
</organism>
<feature type="transmembrane region" description="Helical" evidence="6">
    <location>
        <begin position="241"/>
        <end position="265"/>
    </location>
</feature>
<sequence length="342" mass="33697">MNWWPAVRVLAGVAILAALVWRFGAGAFLDGLASVTPGAVVAALGIGVATTVVCALRWRLFAHRLGLPLGLPTAVADYYGSLAVNAVLPAGVLGDVHRAVSHGARVGALGRGVRAVVWERGIGQAVLVAVTAAVVVAHLVGTGPLPTVAGAAGGGAAGGGVADGSVVGGGAEVWGLLWGVVGVVVVLAVGVLVARKRRWVRVVVEDVRAMGWGLVVGAGLSVVAVVGYVGLFFVAAGAAGVGVAVGDSLVLAATALLVMAVPLSVGGWGPREAYLAAAFGVLGYDAADGVRTSVVYGVLALVSAAPGFVVLAVRLCGQRGQVRGEGGGEVAEDGRALARAAQ</sequence>
<keyword evidence="2" id="KW-1003">Cell membrane</keyword>
<keyword evidence="8" id="KW-1185">Reference proteome</keyword>
<dbReference type="PANTHER" id="PTHR40277:SF1">
    <property type="entry name" value="BLL5419 PROTEIN"/>
    <property type="match status" value="1"/>
</dbReference>
<protein>
    <submittedName>
        <fullName evidence="7">Lysylphosphatidylglycerol synthase transmembrane domain-containing protein</fullName>
    </submittedName>
</protein>
<keyword evidence="4 6" id="KW-1133">Transmembrane helix</keyword>
<dbReference type="PANTHER" id="PTHR40277">
    <property type="entry name" value="BLL5419 PROTEIN"/>
    <property type="match status" value="1"/>
</dbReference>
<evidence type="ECO:0000313" key="8">
    <source>
        <dbReference type="Proteomes" id="UP001596157"/>
    </source>
</evidence>
<evidence type="ECO:0000256" key="4">
    <source>
        <dbReference type="ARBA" id="ARBA00022989"/>
    </source>
</evidence>
<dbReference type="Pfam" id="PF03706">
    <property type="entry name" value="LPG_synthase_TM"/>
    <property type="match status" value="1"/>
</dbReference>
<evidence type="ECO:0000256" key="3">
    <source>
        <dbReference type="ARBA" id="ARBA00022692"/>
    </source>
</evidence>
<dbReference type="EMBL" id="JBHSKF010000022">
    <property type="protein sequence ID" value="MFC5291183.1"/>
    <property type="molecule type" value="Genomic_DNA"/>
</dbReference>
<gene>
    <name evidence="7" type="ORF">ACFPM7_29385</name>
</gene>
<evidence type="ECO:0000313" key="7">
    <source>
        <dbReference type="EMBL" id="MFC5291183.1"/>
    </source>
</evidence>
<feature type="transmembrane region" description="Helical" evidence="6">
    <location>
        <begin position="214"/>
        <end position="235"/>
    </location>
</feature>
<dbReference type="RefSeq" id="WP_378251094.1">
    <property type="nucleotide sequence ID" value="NZ_JBHSKF010000022.1"/>
</dbReference>
<proteinExistence type="predicted"/>
<dbReference type="InterPro" id="IPR022791">
    <property type="entry name" value="L-PG_synthase/AglD"/>
</dbReference>
<keyword evidence="3 6" id="KW-0812">Transmembrane</keyword>
<comment type="caution">
    <text evidence="7">The sequence shown here is derived from an EMBL/GenBank/DDBJ whole genome shotgun (WGS) entry which is preliminary data.</text>
</comment>